<sequence>MTSEELDMKLAAYTTEDQPNTDRKVNIVKAEGNLIENMPIVESRPEAEKHTGIFNNQYAEQSGSMSTFITKNCKME</sequence>
<gene>
    <name evidence="1" type="ORF">PECUL_23A006177</name>
</gene>
<name>A0AAD1SMY9_PELCU</name>
<evidence type="ECO:0000313" key="2">
    <source>
        <dbReference type="Proteomes" id="UP001295444"/>
    </source>
</evidence>
<evidence type="ECO:0000313" key="1">
    <source>
        <dbReference type="EMBL" id="CAH2302821.1"/>
    </source>
</evidence>
<protein>
    <submittedName>
        <fullName evidence="1">Uncharacterized protein</fullName>
    </submittedName>
</protein>
<organism evidence="1 2">
    <name type="scientific">Pelobates cultripes</name>
    <name type="common">Western spadefoot toad</name>
    <dbReference type="NCBI Taxonomy" id="61616"/>
    <lineage>
        <taxon>Eukaryota</taxon>
        <taxon>Metazoa</taxon>
        <taxon>Chordata</taxon>
        <taxon>Craniata</taxon>
        <taxon>Vertebrata</taxon>
        <taxon>Euteleostomi</taxon>
        <taxon>Amphibia</taxon>
        <taxon>Batrachia</taxon>
        <taxon>Anura</taxon>
        <taxon>Pelobatoidea</taxon>
        <taxon>Pelobatidae</taxon>
        <taxon>Pelobates</taxon>
    </lineage>
</organism>
<reference evidence="1" key="1">
    <citation type="submission" date="2022-03" db="EMBL/GenBank/DDBJ databases">
        <authorList>
            <person name="Alioto T."/>
            <person name="Alioto T."/>
            <person name="Gomez Garrido J."/>
        </authorList>
    </citation>
    <scope>NUCLEOTIDE SEQUENCE</scope>
</reference>
<proteinExistence type="predicted"/>
<keyword evidence="2" id="KW-1185">Reference proteome</keyword>
<dbReference type="EMBL" id="OW240917">
    <property type="protein sequence ID" value="CAH2302821.1"/>
    <property type="molecule type" value="Genomic_DNA"/>
</dbReference>
<dbReference type="Proteomes" id="UP001295444">
    <property type="component" value="Chromosome 06"/>
</dbReference>
<accession>A0AAD1SMY9</accession>
<dbReference type="AlphaFoldDB" id="A0AAD1SMY9"/>